<dbReference type="Pfam" id="PF00106">
    <property type="entry name" value="adh_short"/>
    <property type="match status" value="1"/>
</dbReference>
<dbReference type="PROSITE" id="PS00061">
    <property type="entry name" value="ADH_SHORT"/>
    <property type="match status" value="1"/>
</dbReference>
<dbReference type="InterPro" id="IPR002347">
    <property type="entry name" value="SDR_fam"/>
</dbReference>
<dbReference type="InterPro" id="IPR051019">
    <property type="entry name" value="VLCFA-Steroid_DH"/>
</dbReference>
<dbReference type="EMBL" id="SNRW01002639">
    <property type="protein sequence ID" value="KAA6392157.1"/>
    <property type="molecule type" value="Genomic_DNA"/>
</dbReference>
<keyword evidence="3" id="KW-1133">Transmembrane helix</keyword>
<dbReference type="PRINTS" id="PR00081">
    <property type="entry name" value="GDHRDH"/>
</dbReference>
<organism evidence="4 5">
    <name type="scientific">Streblomastix strix</name>
    <dbReference type="NCBI Taxonomy" id="222440"/>
    <lineage>
        <taxon>Eukaryota</taxon>
        <taxon>Metamonada</taxon>
        <taxon>Preaxostyla</taxon>
        <taxon>Oxymonadida</taxon>
        <taxon>Streblomastigidae</taxon>
        <taxon>Streblomastix</taxon>
    </lineage>
</organism>
<dbReference type="GO" id="GO:0016491">
    <property type="term" value="F:oxidoreductase activity"/>
    <property type="evidence" value="ECO:0007669"/>
    <property type="project" value="UniProtKB-KW"/>
</dbReference>
<evidence type="ECO:0000313" key="5">
    <source>
        <dbReference type="Proteomes" id="UP000324800"/>
    </source>
</evidence>
<dbReference type="GO" id="GO:0005783">
    <property type="term" value="C:endoplasmic reticulum"/>
    <property type="evidence" value="ECO:0007669"/>
    <property type="project" value="UniProtKB-SubCell"/>
</dbReference>
<dbReference type="PANTHER" id="PTHR43899">
    <property type="entry name" value="RH59310P"/>
    <property type="match status" value="1"/>
</dbReference>
<evidence type="ECO:0000256" key="3">
    <source>
        <dbReference type="SAM" id="Phobius"/>
    </source>
</evidence>
<keyword evidence="2" id="KW-0560">Oxidoreductase</keyword>
<dbReference type="Proteomes" id="UP000324800">
    <property type="component" value="Unassembled WGS sequence"/>
</dbReference>
<dbReference type="InterPro" id="IPR036291">
    <property type="entry name" value="NAD(P)-bd_dom_sf"/>
</dbReference>
<proteinExistence type="predicted"/>
<accession>A0A5J4WB58</accession>
<evidence type="ECO:0000256" key="2">
    <source>
        <dbReference type="ARBA" id="ARBA00023002"/>
    </source>
</evidence>
<name>A0A5J4WB58_9EUKA</name>
<evidence type="ECO:0000256" key="1">
    <source>
        <dbReference type="ARBA" id="ARBA00004240"/>
    </source>
</evidence>
<dbReference type="Gene3D" id="3.40.50.720">
    <property type="entry name" value="NAD(P)-binding Rossmann-like Domain"/>
    <property type="match status" value="1"/>
</dbReference>
<protein>
    <submittedName>
        <fullName evidence="4">Putative 17 beta-hydroxysteroid dehydrogenase type 3</fullName>
    </submittedName>
</protein>
<dbReference type="InterPro" id="IPR020904">
    <property type="entry name" value="Sc_DH/Rdtase_CS"/>
</dbReference>
<keyword evidence="3" id="KW-0812">Transmembrane</keyword>
<dbReference type="AlphaFoldDB" id="A0A5J4WB58"/>
<sequence>MFTEIFIVLGVIFLLSLLGYLIPQLIVWFTKPLDLKTRYGGGWAFITGGNSGIGEAFAKKVAKMGFNVAIVARDEDRLKKVEIELKEINPEIKTLAIKADLSGDPVQVTEQIVQQLEGLDISILYFNAGQGAMEKITNPTEKSLIMFRSNIVTHQYLFQQLYPKLANRQLSDSKRRGAVLFTSSGLAIFVSPGAVLYAATKAYMGHFGECLATEAEQFGIDVISIYPGMVNTRLGKREQEMKIPPLLEKLMQSADFVANLALSGLGRVTRVDCGFSGIIARIITKVIDNNLFIKIIQIASSGKKKEKKND</sequence>
<gene>
    <name evidence="4" type="ORF">EZS28_012315</name>
</gene>
<evidence type="ECO:0000313" key="4">
    <source>
        <dbReference type="EMBL" id="KAA6392157.1"/>
    </source>
</evidence>
<reference evidence="4 5" key="1">
    <citation type="submission" date="2019-03" db="EMBL/GenBank/DDBJ databases">
        <title>Single cell metagenomics reveals metabolic interactions within the superorganism composed of flagellate Streblomastix strix and complex community of Bacteroidetes bacteria on its surface.</title>
        <authorList>
            <person name="Treitli S.C."/>
            <person name="Kolisko M."/>
            <person name="Husnik F."/>
            <person name="Keeling P."/>
            <person name="Hampl V."/>
        </authorList>
    </citation>
    <scope>NUCLEOTIDE SEQUENCE [LARGE SCALE GENOMIC DNA]</scope>
    <source>
        <strain evidence="4">ST1C</strain>
    </source>
</reference>
<feature type="transmembrane region" description="Helical" evidence="3">
    <location>
        <begin position="178"/>
        <end position="199"/>
    </location>
</feature>
<comment type="caution">
    <text evidence="4">The sequence shown here is derived from an EMBL/GenBank/DDBJ whole genome shotgun (WGS) entry which is preliminary data.</text>
</comment>
<dbReference type="OrthoDB" id="1393670at2759"/>
<feature type="transmembrane region" description="Helical" evidence="3">
    <location>
        <begin position="6"/>
        <end position="29"/>
    </location>
</feature>
<comment type="subcellular location">
    <subcellularLocation>
        <location evidence="1">Endoplasmic reticulum</location>
    </subcellularLocation>
</comment>
<dbReference type="SUPFAM" id="SSF51735">
    <property type="entry name" value="NAD(P)-binding Rossmann-fold domains"/>
    <property type="match status" value="1"/>
</dbReference>
<dbReference type="PIRSF" id="PIRSF000126">
    <property type="entry name" value="11-beta-HSD1"/>
    <property type="match status" value="1"/>
</dbReference>
<keyword evidence="3" id="KW-0472">Membrane</keyword>
<dbReference type="PANTHER" id="PTHR43899:SF4">
    <property type="entry name" value="17 BETA-HYDROXYSTEROID DEHYDROGENASE TYPE 3"/>
    <property type="match status" value="1"/>
</dbReference>